<evidence type="ECO:0000313" key="10">
    <source>
        <dbReference type="EMBL" id="EGG54778.1"/>
    </source>
</evidence>
<evidence type="ECO:0000256" key="8">
    <source>
        <dbReference type="SAM" id="SignalP"/>
    </source>
</evidence>
<dbReference type="Gene3D" id="3.10.50.40">
    <property type="match status" value="1"/>
</dbReference>
<dbReference type="GO" id="GO:0003755">
    <property type="term" value="F:peptidyl-prolyl cis-trans isomerase activity"/>
    <property type="evidence" value="ECO:0007669"/>
    <property type="project" value="UniProtKB-KW"/>
</dbReference>
<dbReference type="eggNOG" id="COG0760">
    <property type="taxonomic scope" value="Bacteria"/>
</dbReference>
<dbReference type="EC" id="5.2.1.8" evidence="3"/>
<dbReference type="HOGENOM" id="CLU_034646_1_1_4"/>
<comment type="catalytic activity">
    <reaction evidence="1">
        <text>[protein]-peptidylproline (omega=180) = [protein]-peptidylproline (omega=0)</text>
        <dbReference type="Rhea" id="RHEA:16237"/>
        <dbReference type="Rhea" id="RHEA-COMP:10747"/>
        <dbReference type="Rhea" id="RHEA-COMP:10748"/>
        <dbReference type="ChEBI" id="CHEBI:83833"/>
        <dbReference type="ChEBI" id="CHEBI:83834"/>
        <dbReference type="EC" id="5.2.1.8"/>
    </reaction>
</comment>
<keyword evidence="4 8" id="KW-0732">Signal</keyword>
<dbReference type="PANTHER" id="PTHR47245">
    <property type="entry name" value="PEPTIDYLPROLYL ISOMERASE"/>
    <property type="match status" value="1"/>
</dbReference>
<reference evidence="10 11" key="1">
    <citation type="submission" date="2011-02" db="EMBL/GenBank/DDBJ databases">
        <authorList>
            <person name="Weinstock G."/>
            <person name="Sodergren E."/>
            <person name="Clifton S."/>
            <person name="Fulton L."/>
            <person name="Fulton B."/>
            <person name="Courtney L."/>
            <person name="Fronick C."/>
            <person name="Harrison M."/>
            <person name="Strong C."/>
            <person name="Farmer C."/>
            <person name="Delahaunty K."/>
            <person name="Markovic C."/>
            <person name="Hall O."/>
            <person name="Minx P."/>
            <person name="Tomlinson C."/>
            <person name="Mitreva M."/>
            <person name="Hou S."/>
            <person name="Chen J."/>
            <person name="Wollam A."/>
            <person name="Pepin K.H."/>
            <person name="Johnson M."/>
            <person name="Bhonagiri V."/>
            <person name="Zhang X."/>
            <person name="Suruliraj S."/>
            <person name="Warren W."/>
            <person name="Chinwalla A."/>
            <person name="Mardis E.R."/>
            <person name="Wilson R.K."/>
        </authorList>
    </citation>
    <scope>NUCLEOTIDE SEQUENCE [LARGE SCALE GENOMIC DNA]</scope>
    <source>
        <strain evidence="10 11">YIT 11859</strain>
    </source>
</reference>
<accession>F3QK84</accession>
<feature type="chain" id="PRO_5007914068" description="peptidylprolyl isomerase" evidence="8">
    <location>
        <begin position="25"/>
        <end position="270"/>
    </location>
</feature>
<dbReference type="Proteomes" id="UP000005156">
    <property type="component" value="Unassembled WGS sequence"/>
</dbReference>
<dbReference type="PANTHER" id="PTHR47245:SF1">
    <property type="entry name" value="FOLDASE PROTEIN PRSA"/>
    <property type="match status" value="1"/>
</dbReference>
<evidence type="ECO:0000256" key="5">
    <source>
        <dbReference type="ARBA" id="ARBA00023110"/>
    </source>
</evidence>
<dbReference type="PROSITE" id="PS50198">
    <property type="entry name" value="PPIC_PPIASE_2"/>
    <property type="match status" value="1"/>
</dbReference>
<dbReference type="SUPFAM" id="SSF54534">
    <property type="entry name" value="FKBP-like"/>
    <property type="match status" value="1"/>
</dbReference>
<dbReference type="AlphaFoldDB" id="F3QK84"/>
<evidence type="ECO:0000256" key="3">
    <source>
        <dbReference type="ARBA" id="ARBA00013194"/>
    </source>
</evidence>
<dbReference type="InterPro" id="IPR000297">
    <property type="entry name" value="PPIase_PpiC"/>
</dbReference>
<keyword evidence="5 7" id="KW-0697">Rotamase</keyword>
<dbReference type="InterPro" id="IPR046357">
    <property type="entry name" value="PPIase_dom_sf"/>
</dbReference>
<organism evidence="10 11">
    <name type="scientific">Parasutterella excrementihominis YIT 11859</name>
    <dbReference type="NCBI Taxonomy" id="762966"/>
    <lineage>
        <taxon>Bacteria</taxon>
        <taxon>Pseudomonadati</taxon>
        <taxon>Pseudomonadota</taxon>
        <taxon>Betaproteobacteria</taxon>
        <taxon>Burkholderiales</taxon>
        <taxon>Sutterellaceae</taxon>
        <taxon>Parasutterella</taxon>
    </lineage>
</organism>
<evidence type="ECO:0000259" key="9">
    <source>
        <dbReference type="PROSITE" id="PS50198"/>
    </source>
</evidence>
<feature type="signal peptide" evidence="8">
    <location>
        <begin position="1"/>
        <end position="24"/>
    </location>
</feature>
<dbReference type="InterPro" id="IPR050245">
    <property type="entry name" value="PrsA_foldase"/>
</dbReference>
<dbReference type="InterPro" id="IPR027304">
    <property type="entry name" value="Trigger_fact/SurA_dom_sf"/>
</dbReference>
<evidence type="ECO:0000256" key="6">
    <source>
        <dbReference type="ARBA" id="ARBA00023235"/>
    </source>
</evidence>
<comment type="similarity">
    <text evidence="2">Belongs to the PpiC/parvulin rotamase family.</text>
</comment>
<gene>
    <name evidence="10" type="ORF">HMPREF9439_01342</name>
</gene>
<keyword evidence="6 7" id="KW-0413">Isomerase</keyword>
<evidence type="ECO:0000256" key="2">
    <source>
        <dbReference type="ARBA" id="ARBA00007656"/>
    </source>
</evidence>
<proteinExistence type="inferred from homology"/>
<protein>
    <recommendedName>
        <fullName evidence="3">peptidylprolyl isomerase</fullName>
        <ecNumber evidence="3">5.2.1.8</ecNumber>
    </recommendedName>
</protein>
<sequence length="270" mass="30231">MRLQVLKSFVLAAALAGVLPAAVAQTAFTVNGQFVSVEEQKQLMDFLRANGVTNEKQLKNAARSILLEQKIIEQAARNEGLLEDPRVRVLISEKQAQLYGSILSRRYASEHPITEEQVRNRYDSLLSSYDPHEIKFRHILVKTPEEAREIIQSLKVGSDFGSLAKERSLDQSTSQNGGQIPFTNIRNVLVPGLAEAILALQPGDLLPVPFKSKLGYHVVLLEEKREVPFPSYEEVKPKVLSELERLQTTEFLNDLQKDAKILKVSDSSVD</sequence>
<name>F3QK84_9BURK</name>
<keyword evidence="11" id="KW-1185">Reference proteome</keyword>
<evidence type="ECO:0000256" key="7">
    <source>
        <dbReference type="PROSITE-ProRule" id="PRU00278"/>
    </source>
</evidence>
<comment type="caution">
    <text evidence="10">The sequence shown here is derived from an EMBL/GenBank/DDBJ whole genome shotgun (WGS) entry which is preliminary data.</text>
</comment>
<evidence type="ECO:0000313" key="11">
    <source>
        <dbReference type="Proteomes" id="UP000005156"/>
    </source>
</evidence>
<dbReference type="SUPFAM" id="SSF109998">
    <property type="entry name" value="Triger factor/SurA peptide-binding domain-like"/>
    <property type="match status" value="1"/>
</dbReference>
<evidence type="ECO:0000256" key="4">
    <source>
        <dbReference type="ARBA" id="ARBA00022729"/>
    </source>
</evidence>
<evidence type="ECO:0000256" key="1">
    <source>
        <dbReference type="ARBA" id="ARBA00000971"/>
    </source>
</evidence>
<feature type="domain" description="PpiC" evidence="9">
    <location>
        <begin position="131"/>
        <end position="223"/>
    </location>
</feature>
<dbReference type="EMBL" id="AFBP01000035">
    <property type="protein sequence ID" value="EGG54778.1"/>
    <property type="molecule type" value="Genomic_DNA"/>
</dbReference>
<dbReference type="Pfam" id="PF13145">
    <property type="entry name" value="Rotamase_2"/>
    <property type="match status" value="1"/>
</dbReference>